<dbReference type="EMBL" id="QVLU01000033">
    <property type="protein sequence ID" value="RGE65666.1"/>
    <property type="molecule type" value="Genomic_DNA"/>
</dbReference>
<evidence type="ECO:0000313" key="4">
    <source>
        <dbReference type="Proteomes" id="UP000261166"/>
    </source>
</evidence>
<reference evidence="3 4" key="1">
    <citation type="submission" date="2018-08" db="EMBL/GenBank/DDBJ databases">
        <title>A genome reference for cultivated species of the human gut microbiota.</title>
        <authorList>
            <person name="Zou Y."/>
            <person name="Xue W."/>
            <person name="Luo G."/>
        </authorList>
    </citation>
    <scope>NUCLEOTIDE SEQUENCE [LARGE SCALE GENOMIC DNA]</scope>
    <source>
        <strain evidence="2 4">AF26-4BH</strain>
        <strain evidence="1 3">TF05-5AC</strain>
    </source>
</reference>
<name>A0A3E3IF63_9FIRM</name>
<dbReference type="Proteomes" id="UP000260812">
    <property type="component" value="Unassembled WGS sequence"/>
</dbReference>
<keyword evidence="3" id="KW-1185">Reference proteome</keyword>
<accession>A0A3E3IF63</accession>
<evidence type="ECO:0000313" key="3">
    <source>
        <dbReference type="Proteomes" id="UP000260812"/>
    </source>
</evidence>
<dbReference type="Proteomes" id="UP000261166">
    <property type="component" value="Unassembled WGS sequence"/>
</dbReference>
<dbReference type="AlphaFoldDB" id="A0A3E3IF63"/>
<comment type="caution">
    <text evidence="2">The sequence shown here is derived from an EMBL/GenBank/DDBJ whole genome shotgun (WGS) entry which is preliminary data.</text>
</comment>
<evidence type="ECO:0000313" key="1">
    <source>
        <dbReference type="EMBL" id="RGE56873.1"/>
    </source>
</evidence>
<protein>
    <submittedName>
        <fullName evidence="2">Uncharacterized protein</fullName>
    </submittedName>
</protein>
<evidence type="ECO:0000313" key="2">
    <source>
        <dbReference type="EMBL" id="RGE65666.1"/>
    </source>
</evidence>
<sequence>MALRPHRTYRQRDRTVRIFFPGSHLRPGGIGGIAIIKKASCEVLIAFSLRQIFRTAVKGLFIYIKICHDHAVEFLLRHPIFCSVNGQPVGRIPIVYKGVQQLEQIIKIKLPEIFFLPVRQEHIVGAIAYG</sequence>
<organism evidence="2 4">
    <name type="scientific">Eisenbergiella massiliensis</name>
    <dbReference type="NCBI Taxonomy" id="1720294"/>
    <lineage>
        <taxon>Bacteria</taxon>
        <taxon>Bacillati</taxon>
        <taxon>Bacillota</taxon>
        <taxon>Clostridia</taxon>
        <taxon>Lachnospirales</taxon>
        <taxon>Lachnospiraceae</taxon>
        <taxon>Eisenbergiella</taxon>
    </lineage>
</organism>
<proteinExistence type="predicted"/>
<gene>
    <name evidence="2" type="ORF">DWY69_25455</name>
    <name evidence="1" type="ORF">DXC51_22195</name>
</gene>
<dbReference type="EMBL" id="QVLV01000020">
    <property type="protein sequence ID" value="RGE56873.1"/>
    <property type="molecule type" value="Genomic_DNA"/>
</dbReference>